<dbReference type="SUPFAM" id="SSF46785">
    <property type="entry name" value="Winged helix' DNA-binding domain"/>
    <property type="match status" value="1"/>
</dbReference>
<dbReference type="PANTHER" id="PTHR30537">
    <property type="entry name" value="HTH-TYPE TRANSCRIPTIONAL REGULATOR"/>
    <property type="match status" value="1"/>
</dbReference>
<accession>A0A5C6QSQ1</accession>
<keyword evidence="4" id="KW-0804">Transcription</keyword>
<evidence type="ECO:0000256" key="4">
    <source>
        <dbReference type="ARBA" id="ARBA00023163"/>
    </source>
</evidence>
<dbReference type="InterPro" id="IPR058163">
    <property type="entry name" value="LysR-type_TF_proteobact-type"/>
</dbReference>
<dbReference type="InterPro" id="IPR000847">
    <property type="entry name" value="LysR_HTH_N"/>
</dbReference>
<dbReference type="InterPro" id="IPR036388">
    <property type="entry name" value="WH-like_DNA-bd_sf"/>
</dbReference>
<evidence type="ECO:0000256" key="3">
    <source>
        <dbReference type="ARBA" id="ARBA00023125"/>
    </source>
</evidence>
<dbReference type="SUPFAM" id="SSF53850">
    <property type="entry name" value="Periplasmic binding protein-like II"/>
    <property type="match status" value="1"/>
</dbReference>
<sequence>MNKEHKKLERLMLFSEVARHLSFTVAAQQLQISRGHLSAQIRRLEKEMGFALLIRSTRSVRLTAEGESVLIGVNKIRHSVLELERNAGHKGNAIEGVIKITAPSLFTKRFLLDIFSKFSALHPAIEFSIDTSYTRFDLNRSDFDLAFRATNSPPLNMVAKAILPYKHCCCASVEYLDKHSKPKVPSDLKTHQCLRGQEQLTWSFLNVEVPVDGWLKINDNHMLKTLALKGEGIIRVPEYLVDQEIKEGTLVTILENEMPAGQTIFMIYPQLIHQSNKLSTFIEFTKEYFNKISSLK</sequence>
<proteinExistence type="inferred from homology"/>
<evidence type="ECO:0000313" key="6">
    <source>
        <dbReference type="EMBL" id="TWX62695.1"/>
    </source>
</evidence>
<dbReference type="PRINTS" id="PR00039">
    <property type="entry name" value="HTHLYSR"/>
</dbReference>
<dbReference type="FunFam" id="1.10.10.10:FF:000001">
    <property type="entry name" value="LysR family transcriptional regulator"/>
    <property type="match status" value="1"/>
</dbReference>
<evidence type="ECO:0000256" key="2">
    <source>
        <dbReference type="ARBA" id="ARBA00023015"/>
    </source>
</evidence>
<evidence type="ECO:0000259" key="5">
    <source>
        <dbReference type="PROSITE" id="PS50931"/>
    </source>
</evidence>
<evidence type="ECO:0000256" key="1">
    <source>
        <dbReference type="ARBA" id="ARBA00009437"/>
    </source>
</evidence>
<dbReference type="Proteomes" id="UP000321525">
    <property type="component" value="Unassembled WGS sequence"/>
</dbReference>
<comment type="similarity">
    <text evidence="1">Belongs to the LysR transcriptional regulatory family.</text>
</comment>
<dbReference type="PROSITE" id="PS50931">
    <property type="entry name" value="HTH_LYSR"/>
    <property type="match status" value="1"/>
</dbReference>
<dbReference type="CDD" id="cd08422">
    <property type="entry name" value="PBP2_CrgA_like"/>
    <property type="match status" value="1"/>
</dbReference>
<keyword evidence="8" id="KW-1185">Reference proteome</keyword>
<gene>
    <name evidence="6" type="ORF">ESZ26_02025</name>
    <name evidence="7" type="ORF">ESZ27_01635</name>
</gene>
<dbReference type="EMBL" id="VOLR01000002">
    <property type="protein sequence ID" value="TWX62695.1"/>
    <property type="molecule type" value="Genomic_DNA"/>
</dbReference>
<evidence type="ECO:0000313" key="7">
    <source>
        <dbReference type="EMBL" id="TWX71601.1"/>
    </source>
</evidence>
<dbReference type="InterPro" id="IPR036390">
    <property type="entry name" value="WH_DNA-bd_sf"/>
</dbReference>
<dbReference type="GO" id="GO:0043565">
    <property type="term" value="F:sequence-specific DNA binding"/>
    <property type="evidence" value="ECO:0007669"/>
    <property type="project" value="TreeGrafter"/>
</dbReference>
<dbReference type="GO" id="GO:0003700">
    <property type="term" value="F:DNA-binding transcription factor activity"/>
    <property type="evidence" value="ECO:0007669"/>
    <property type="project" value="InterPro"/>
</dbReference>
<protein>
    <submittedName>
        <fullName evidence="7">LysR family transcriptional regulator</fullName>
    </submittedName>
</protein>
<keyword evidence="2" id="KW-0805">Transcription regulation</keyword>
<evidence type="ECO:0000313" key="9">
    <source>
        <dbReference type="Proteomes" id="UP000321917"/>
    </source>
</evidence>
<dbReference type="Gene3D" id="1.10.10.10">
    <property type="entry name" value="Winged helix-like DNA-binding domain superfamily/Winged helix DNA-binding domain"/>
    <property type="match status" value="1"/>
</dbReference>
<feature type="domain" description="HTH lysR-type" evidence="5">
    <location>
        <begin position="7"/>
        <end position="63"/>
    </location>
</feature>
<comment type="caution">
    <text evidence="7">The sequence shown here is derived from an EMBL/GenBank/DDBJ whole genome shotgun (WGS) entry which is preliminary data.</text>
</comment>
<dbReference type="Proteomes" id="UP000321917">
    <property type="component" value="Unassembled WGS sequence"/>
</dbReference>
<dbReference type="Pfam" id="PF00126">
    <property type="entry name" value="HTH_1"/>
    <property type="match status" value="1"/>
</dbReference>
<dbReference type="AlphaFoldDB" id="A0A5C6QSQ1"/>
<keyword evidence="3" id="KW-0238">DNA-binding</keyword>
<dbReference type="GO" id="GO:0006351">
    <property type="term" value="P:DNA-templated transcription"/>
    <property type="evidence" value="ECO:0007669"/>
    <property type="project" value="TreeGrafter"/>
</dbReference>
<dbReference type="OrthoDB" id="9786526at2"/>
<dbReference type="Pfam" id="PF03466">
    <property type="entry name" value="LysR_substrate"/>
    <property type="match status" value="1"/>
</dbReference>
<dbReference type="Gene3D" id="3.40.190.290">
    <property type="match status" value="1"/>
</dbReference>
<reference evidence="7 9" key="1">
    <citation type="submission" date="2019-07" db="EMBL/GenBank/DDBJ databases">
        <title>Genomes of sea-ice associated Colwellia species.</title>
        <authorList>
            <person name="Bowman J.P."/>
        </authorList>
    </citation>
    <scope>NUCLEOTIDE SEQUENCE [LARGE SCALE GENOMIC DNA]</scope>
    <source>
        <strain evidence="6 8">ACAM 607</strain>
        <strain evidence="7 9">IC036</strain>
    </source>
</reference>
<evidence type="ECO:0000313" key="8">
    <source>
        <dbReference type="Proteomes" id="UP000321525"/>
    </source>
</evidence>
<dbReference type="EMBL" id="VOLQ01000002">
    <property type="protein sequence ID" value="TWX71601.1"/>
    <property type="molecule type" value="Genomic_DNA"/>
</dbReference>
<dbReference type="InterPro" id="IPR005119">
    <property type="entry name" value="LysR_subst-bd"/>
</dbReference>
<organism evidence="7 9">
    <name type="scientific">Colwellia hornerae</name>
    <dbReference type="NCBI Taxonomy" id="89402"/>
    <lineage>
        <taxon>Bacteria</taxon>
        <taxon>Pseudomonadati</taxon>
        <taxon>Pseudomonadota</taxon>
        <taxon>Gammaproteobacteria</taxon>
        <taxon>Alteromonadales</taxon>
        <taxon>Colwelliaceae</taxon>
        <taxon>Colwellia</taxon>
    </lineage>
</organism>
<dbReference type="PANTHER" id="PTHR30537:SF5">
    <property type="entry name" value="HTH-TYPE TRANSCRIPTIONAL ACTIVATOR TTDR-RELATED"/>
    <property type="match status" value="1"/>
</dbReference>
<name>A0A5C6QSQ1_9GAMM</name>